<evidence type="ECO:0000313" key="2">
    <source>
        <dbReference type="EMBL" id="HGG98833.1"/>
    </source>
</evidence>
<gene>
    <name evidence="2" type="ORF">ENV75_00010</name>
</gene>
<dbReference type="EMBL" id="DTHO01000001">
    <property type="protein sequence ID" value="HGG98833.1"/>
    <property type="molecule type" value="Genomic_DNA"/>
</dbReference>
<dbReference type="Pfam" id="PF17253">
    <property type="entry name" value="DUF5320"/>
    <property type="match status" value="1"/>
</dbReference>
<reference evidence="2" key="1">
    <citation type="journal article" date="2020" name="mSystems">
        <title>Genome- and Community-Level Interaction Insights into Carbon Utilization and Element Cycling Functions of Hydrothermarchaeota in Hydrothermal Sediment.</title>
        <authorList>
            <person name="Zhou Z."/>
            <person name="Liu Y."/>
            <person name="Xu W."/>
            <person name="Pan J."/>
            <person name="Luo Z.H."/>
            <person name="Li M."/>
        </authorList>
    </citation>
    <scope>NUCLEOTIDE SEQUENCE [LARGE SCALE GENOMIC DNA]</scope>
    <source>
        <strain evidence="2">SpSt-788</strain>
    </source>
</reference>
<keyword evidence="1" id="KW-0175">Coiled coil</keyword>
<feature type="coiled-coil region" evidence="1">
    <location>
        <begin position="76"/>
        <end position="103"/>
    </location>
</feature>
<dbReference type="InterPro" id="IPR035205">
    <property type="entry name" value="DUF5320"/>
</dbReference>
<evidence type="ECO:0000256" key="1">
    <source>
        <dbReference type="SAM" id="Coils"/>
    </source>
</evidence>
<accession>A0A7C4AIF4</accession>
<proteinExistence type="predicted"/>
<sequence length="104" mass="11600">MPWGDRTGPVGAGPRTGRGLGYCGGFNAPGYMNPGAGRGFGRGRGWRCFGGFGRRFRFRWFWRAPFFGGASLGDEAELLRQEAEILRKNLEAVEKRLSEIEKEK</sequence>
<organism evidence="2">
    <name type="scientific">Thermodesulfovibrio aggregans</name>
    <dbReference type="NCBI Taxonomy" id="86166"/>
    <lineage>
        <taxon>Bacteria</taxon>
        <taxon>Pseudomonadati</taxon>
        <taxon>Nitrospirota</taxon>
        <taxon>Thermodesulfovibrionia</taxon>
        <taxon>Thermodesulfovibrionales</taxon>
        <taxon>Thermodesulfovibrionaceae</taxon>
        <taxon>Thermodesulfovibrio</taxon>
    </lineage>
</organism>
<comment type="caution">
    <text evidence="2">The sequence shown here is derived from an EMBL/GenBank/DDBJ whole genome shotgun (WGS) entry which is preliminary data.</text>
</comment>
<dbReference type="AlphaFoldDB" id="A0A7C4AIF4"/>
<name>A0A7C4AIF4_9BACT</name>
<protein>
    <recommendedName>
        <fullName evidence="3">DUF5320 domain-containing protein</fullName>
    </recommendedName>
</protein>
<evidence type="ECO:0008006" key="3">
    <source>
        <dbReference type="Google" id="ProtNLM"/>
    </source>
</evidence>